<keyword evidence="4 14" id="KW-0812">Transmembrane</keyword>
<accession>A0A1S2M9L8</accession>
<evidence type="ECO:0000256" key="1">
    <source>
        <dbReference type="ARBA" id="ARBA00004651"/>
    </source>
</evidence>
<dbReference type="GO" id="GO:0046872">
    <property type="term" value="F:metal ion binding"/>
    <property type="evidence" value="ECO:0007669"/>
    <property type="project" value="UniProtKB-KW"/>
</dbReference>
<dbReference type="Pfam" id="PF02537">
    <property type="entry name" value="CRCB"/>
    <property type="match status" value="1"/>
</dbReference>
<protein>
    <recommendedName>
        <fullName evidence="14">Fluoride-specific ion channel FluC</fullName>
    </recommendedName>
</protein>
<dbReference type="HAMAP" id="MF_00454">
    <property type="entry name" value="FluC"/>
    <property type="match status" value="1"/>
</dbReference>
<comment type="subcellular location">
    <subcellularLocation>
        <location evidence="1 14">Cell membrane</location>
        <topology evidence="1 14">Multi-pass membrane protein</topology>
    </subcellularLocation>
</comment>
<keyword evidence="6 14" id="KW-1133">Transmembrane helix</keyword>
<evidence type="ECO:0000256" key="14">
    <source>
        <dbReference type="HAMAP-Rule" id="MF_00454"/>
    </source>
</evidence>
<feature type="transmembrane region" description="Helical" evidence="14">
    <location>
        <begin position="103"/>
        <end position="126"/>
    </location>
</feature>
<feature type="binding site" evidence="14">
    <location>
        <position position="79"/>
    </location>
    <ligand>
        <name>Na(+)</name>
        <dbReference type="ChEBI" id="CHEBI:29101"/>
        <note>structural</note>
    </ligand>
</feature>
<feature type="transmembrane region" description="Helical" evidence="14">
    <location>
        <begin position="69"/>
        <end position="91"/>
    </location>
</feature>
<keyword evidence="7 14" id="KW-0915">Sodium</keyword>
<gene>
    <name evidence="14" type="primary">fluC</name>
    <name evidence="14" type="synonym">crcB</name>
    <name evidence="15" type="ORF">BKP45_09975</name>
</gene>
<keyword evidence="2 14" id="KW-0813">Transport</keyword>
<dbReference type="NCBIfam" id="TIGR00494">
    <property type="entry name" value="crcB"/>
    <property type="match status" value="1"/>
</dbReference>
<feature type="transmembrane region" description="Helical" evidence="14">
    <location>
        <begin position="36"/>
        <end position="57"/>
    </location>
</feature>
<evidence type="ECO:0000256" key="11">
    <source>
        <dbReference type="ARBA" id="ARBA00035120"/>
    </source>
</evidence>
<evidence type="ECO:0000256" key="2">
    <source>
        <dbReference type="ARBA" id="ARBA00022448"/>
    </source>
</evidence>
<evidence type="ECO:0000313" key="15">
    <source>
        <dbReference type="EMBL" id="OIJ20375.1"/>
    </source>
</evidence>
<keyword evidence="3 14" id="KW-1003">Cell membrane</keyword>
<dbReference type="GO" id="GO:0140114">
    <property type="term" value="P:cellular detoxification of fluoride"/>
    <property type="evidence" value="ECO:0007669"/>
    <property type="project" value="UniProtKB-UniRule"/>
</dbReference>
<keyword evidence="10 14" id="KW-0407">Ion channel</keyword>
<dbReference type="PANTHER" id="PTHR28259">
    <property type="entry name" value="FLUORIDE EXPORT PROTEIN 1-RELATED"/>
    <property type="match status" value="1"/>
</dbReference>
<dbReference type="Proteomes" id="UP000180057">
    <property type="component" value="Unassembled WGS sequence"/>
</dbReference>
<feature type="transmembrane region" description="Helical" evidence="14">
    <location>
        <begin position="6"/>
        <end position="24"/>
    </location>
</feature>
<feature type="binding site" evidence="14">
    <location>
        <position position="82"/>
    </location>
    <ligand>
        <name>Na(+)</name>
        <dbReference type="ChEBI" id="CHEBI:29101"/>
        <note>structural</note>
    </ligand>
</feature>
<evidence type="ECO:0000256" key="9">
    <source>
        <dbReference type="ARBA" id="ARBA00023136"/>
    </source>
</evidence>
<dbReference type="RefSeq" id="WP_071389539.1">
    <property type="nucleotide sequence ID" value="NZ_MLQS01000014.1"/>
</dbReference>
<name>A0A1S2M9L8_9BACI</name>
<comment type="caution">
    <text evidence="15">The sequence shown here is derived from an EMBL/GenBank/DDBJ whole genome shotgun (WGS) entry which is preliminary data.</text>
</comment>
<evidence type="ECO:0000256" key="7">
    <source>
        <dbReference type="ARBA" id="ARBA00023053"/>
    </source>
</evidence>
<dbReference type="OrthoDB" id="9815830at2"/>
<evidence type="ECO:0000313" key="16">
    <source>
        <dbReference type="Proteomes" id="UP000180057"/>
    </source>
</evidence>
<proteinExistence type="inferred from homology"/>
<comment type="catalytic activity">
    <reaction evidence="12">
        <text>fluoride(in) = fluoride(out)</text>
        <dbReference type="Rhea" id="RHEA:76159"/>
        <dbReference type="ChEBI" id="CHEBI:17051"/>
    </reaction>
    <physiologicalReaction direction="left-to-right" evidence="12">
        <dbReference type="Rhea" id="RHEA:76160"/>
    </physiologicalReaction>
</comment>
<comment type="activity regulation">
    <text evidence="14">Na(+) is not transported, but it plays an essential structural role and its presence is essential for fluoride channel function.</text>
</comment>
<dbReference type="InterPro" id="IPR003691">
    <property type="entry name" value="FluC"/>
</dbReference>
<dbReference type="GO" id="GO:0005886">
    <property type="term" value="C:plasma membrane"/>
    <property type="evidence" value="ECO:0007669"/>
    <property type="project" value="UniProtKB-SubCell"/>
</dbReference>
<keyword evidence="9 14" id="KW-0472">Membrane</keyword>
<dbReference type="EMBL" id="MLQS01000014">
    <property type="protein sequence ID" value="OIJ20375.1"/>
    <property type="molecule type" value="Genomic_DNA"/>
</dbReference>
<dbReference type="GO" id="GO:0062054">
    <property type="term" value="F:fluoride channel activity"/>
    <property type="evidence" value="ECO:0007669"/>
    <property type="project" value="UniProtKB-UniRule"/>
</dbReference>
<organism evidence="15 16">
    <name type="scientific">Anaerobacillus alkalidiazotrophicus</name>
    <dbReference type="NCBI Taxonomy" id="472963"/>
    <lineage>
        <taxon>Bacteria</taxon>
        <taxon>Bacillati</taxon>
        <taxon>Bacillota</taxon>
        <taxon>Bacilli</taxon>
        <taxon>Bacillales</taxon>
        <taxon>Bacillaceae</taxon>
        <taxon>Anaerobacillus</taxon>
    </lineage>
</organism>
<sequence>MNSTLVMLGGAVGAMLRYALGLILMKRFPHPPIPIAMLFVNIIGSVGLGLFLGVLFSKSVNPDIYEEPLFLLVGLGFFGAFTTFSTFSVESMQLLRDGKIKKACIYVFFSISLSIAFFAIGFWFTLSFI</sequence>
<comment type="similarity">
    <text evidence="11 14">Belongs to the fluoride channel Fluc/FEX (TC 1.A.43) family.</text>
</comment>
<dbReference type="AlphaFoldDB" id="A0A1S2M9L8"/>
<dbReference type="STRING" id="472963.BKP45_09975"/>
<reference evidence="15 16" key="1">
    <citation type="submission" date="2016-10" db="EMBL/GenBank/DDBJ databases">
        <title>Draft genome sequences of four alkaliphilic bacteria belonging to the Anaerobacillus genus.</title>
        <authorList>
            <person name="Bassil N.M."/>
            <person name="Lloyd J.R."/>
        </authorList>
    </citation>
    <scope>NUCLEOTIDE SEQUENCE [LARGE SCALE GENOMIC DNA]</scope>
    <source>
        <strain evidence="15 16">DSM 22531</strain>
    </source>
</reference>
<evidence type="ECO:0000256" key="5">
    <source>
        <dbReference type="ARBA" id="ARBA00022723"/>
    </source>
</evidence>
<evidence type="ECO:0000256" key="12">
    <source>
        <dbReference type="ARBA" id="ARBA00035585"/>
    </source>
</evidence>
<evidence type="ECO:0000256" key="3">
    <source>
        <dbReference type="ARBA" id="ARBA00022475"/>
    </source>
</evidence>
<evidence type="ECO:0000256" key="4">
    <source>
        <dbReference type="ARBA" id="ARBA00022692"/>
    </source>
</evidence>
<evidence type="ECO:0000256" key="13">
    <source>
        <dbReference type="ARBA" id="ARBA00049940"/>
    </source>
</evidence>
<evidence type="ECO:0000256" key="8">
    <source>
        <dbReference type="ARBA" id="ARBA00023065"/>
    </source>
</evidence>
<keyword evidence="5 14" id="KW-0479">Metal-binding</keyword>
<keyword evidence="16" id="KW-1185">Reference proteome</keyword>
<keyword evidence="8 14" id="KW-0406">Ion transport</keyword>
<evidence type="ECO:0000256" key="10">
    <source>
        <dbReference type="ARBA" id="ARBA00023303"/>
    </source>
</evidence>
<dbReference type="PANTHER" id="PTHR28259:SF16">
    <property type="entry name" value="FLUORIDE-SPECIFIC ION CHANNEL FLUC 2"/>
    <property type="match status" value="1"/>
</dbReference>
<comment type="function">
    <text evidence="13 14">Fluoride-specific ion channel. Important for reducing fluoride concentration in the cell, thus reducing its toxicity.</text>
</comment>
<evidence type="ECO:0000256" key="6">
    <source>
        <dbReference type="ARBA" id="ARBA00022989"/>
    </source>
</evidence>